<feature type="region of interest" description="Disordered" evidence="1">
    <location>
        <begin position="121"/>
        <end position="154"/>
    </location>
</feature>
<evidence type="ECO:0000313" key="3">
    <source>
        <dbReference type="EMBL" id="KAK8029845.1"/>
    </source>
</evidence>
<feature type="transmembrane region" description="Helical" evidence="2">
    <location>
        <begin position="21"/>
        <end position="41"/>
    </location>
</feature>
<evidence type="ECO:0000256" key="1">
    <source>
        <dbReference type="SAM" id="MobiDB-lite"/>
    </source>
</evidence>
<dbReference type="Proteomes" id="UP001444661">
    <property type="component" value="Unassembled WGS sequence"/>
</dbReference>
<organism evidence="3 4">
    <name type="scientific">Apiospora rasikravindrae</name>
    <dbReference type="NCBI Taxonomy" id="990691"/>
    <lineage>
        <taxon>Eukaryota</taxon>
        <taxon>Fungi</taxon>
        <taxon>Dikarya</taxon>
        <taxon>Ascomycota</taxon>
        <taxon>Pezizomycotina</taxon>
        <taxon>Sordariomycetes</taxon>
        <taxon>Xylariomycetidae</taxon>
        <taxon>Amphisphaeriales</taxon>
        <taxon>Apiosporaceae</taxon>
        <taxon>Apiospora</taxon>
    </lineage>
</organism>
<comment type="caution">
    <text evidence="3">The sequence shown here is derived from an EMBL/GenBank/DDBJ whole genome shotgun (WGS) entry which is preliminary data.</text>
</comment>
<name>A0ABR1SDE2_9PEZI</name>
<reference evidence="3 4" key="1">
    <citation type="submission" date="2023-01" db="EMBL/GenBank/DDBJ databases">
        <title>Analysis of 21 Apiospora genomes using comparative genomics revels a genus with tremendous synthesis potential of carbohydrate active enzymes and secondary metabolites.</title>
        <authorList>
            <person name="Sorensen T."/>
        </authorList>
    </citation>
    <scope>NUCLEOTIDE SEQUENCE [LARGE SCALE GENOMIC DNA]</scope>
    <source>
        <strain evidence="3 4">CBS 33761</strain>
    </source>
</reference>
<feature type="transmembrane region" description="Helical" evidence="2">
    <location>
        <begin position="62"/>
        <end position="87"/>
    </location>
</feature>
<evidence type="ECO:0000313" key="4">
    <source>
        <dbReference type="Proteomes" id="UP001444661"/>
    </source>
</evidence>
<accession>A0ABR1SDE2</accession>
<keyword evidence="4" id="KW-1185">Reference proteome</keyword>
<sequence>MDTTAQVNRVRDHIHVGLADWPLAFLGSFLVTLYIGGVGVLTRLCYNEAREEWPAFRNDGCLIVLLPFLSLLCGILWPVGLVLYGVYSCLAYVAGKACADAGSCCGFNYTAYKARRAARRVQKDEARRQGTQRQGYTQPAPTPPPAYTAQPSPSDLEAGFVYIHL</sequence>
<proteinExistence type="predicted"/>
<keyword evidence="2" id="KW-0812">Transmembrane</keyword>
<gene>
    <name evidence="3" type="ORF">PG993_011136</name>
</gene>
<feature type="compositionally biased region" description="Low complexity" evidence="1">
    <location>
        <begin position="129"/>
        <end position="139"/>
    </location>
</feature>
<evidence type="ECO:0000256" key="2">
    <source>
        <dbReference type="SAM" id="Phobius"/>
    </source>
</evidence>
<protein>
    <recommendedName>
        <fullName evidence="5">Transmembrane protein</fullName>
    </recommendedName>
</protein>
<keyword evidence="2" id="KW-1133">Transmembrane helix</keyword>
<evidence type="ECO:0008006" key="5">
    <source>
        <dbReference type="Google" id="ProtNLM"/>
    </source>
</evidence>
<dbReference type="EMBL" id="JAQQWK010000010">
    <property type="protein sequence ID" value="KAK8029845.1"/>
    <property type="molecule type" value="Genomic_DNA"/>
</dbReference>
<keyword evidence="2" id="KW-0472">Membrane</keyword>